<dbReference type="GO" id="GO:0055085">
    <property type="term" value="P:transmembrane transport"/>
    <property type="evidence" value="ECO:0007669"/>
    <property type="project" value="InterPro"/>
</dbReference>
<evidence type="ECO:0000259" key="8">
    <source>
        <dbReference type="PROSITE" id="PS50928"/>
    </source>
</evidence>
<protein>
    <submittedName>
        <fullName evidence="9">ABC-type transporter, integral membrane subunit</fullName>
    </submittedName>
</protein>
<feature type="transmembrane region" description="Helical" evidence="7">
    <location>
        <begin position="12"/>
        <end position="30"/>
    </location>
</feature>
<feature type="transmembrane region" description="Helical" evidence="7">
    <location>
        <begin position="66"/>
        <end position="93"/>
    </location>
</feature>
<dbReference type="HOGENOM" id="CLU_016047_1_2_12"/>
<feature type="transmembrane region" description="Helical" evidence="7">
    <location>
        <begin position="105"/>
        <end position="129"/>
    </location>
</feature>
<feature type="transmembrane region" description="Helical" evidence="7">
    <location>
        <begin position="141"/>
        <end position="161"/>
    </location>
</feature>
<reference evidence="10" key="1">
    <citation type="submission" date="2011-04" db="EMBL/GenBank/DDBJ databases">
        <title>The complete genome of Treponema brennaborense DSM 12168.</title>
        <authorList>
            <person name="Lucas S."/>
            <person name="Han J."/>
            <person name="Lapidus A."/>
            <person name="Bruce D."/>
            <person name="Goodwin L."/>
            <person name="Pitluck S."/>
            <person name="Peters L."/>
            <person name="Kyrpides N."/>
            <person name="Mavromatis K."/>
            <person name="Ivanova N."/>
            <person name="Mikhailova N."/>
            <person name="Pagani I."/>
            <person name="Teshima H."/>
            <person name="Detter J.C."/>
            <person name="Tapia R."/>
            <person name="Han C."/>
            <person name="Land M."/>
            <person name="Hauser L."/>
            <person name="Markowitz V."/>
            <person name="Cheng J.-F."/>
            <person name="Hugenholtz P."/>
            <person name="Woyke T."/>
            <person name="Wu D."/>
            <person name="Gronow S."/>
            <person name="Wellnitz S."/>
            <person name="Brambilla E."/>
            <person name="Klenk H.-P."/>
            <person name="Eisen J.A."/>
        </authorList>
    </citation>
    <scope>NUCLEOTIDE SEQUENCE [LARGE SCALE GENOMIC DNA]</scope>
    <source>
        <strain evidence="10">DSM 12168 / CIP 105900 / DD5/3</strain>
    </source>
</reference>
<feature type="transmembrane region" description="Helical" evidence="7">
    <location>
        <begin position="182"/>
        <end position="204"/>
    </location>
</feature>
<evidence type="ECO:0000313" key="9">
    <source>
        <dbReference type="EMBL" id="AEE15772.1"/>
    </source>
</evidence>
<keyword evidence="5 7" id="KW-1133">Transmembrane helix</keyword>
<keyword evidence="3" id="KW-1003">Cell membrane</keyword>
<keyword evidence="2 7" id="KW-0813">Transport</keyword>
<feature type="domain" description="ABC transmembrane type-1" evidence="8">
    <location>
        <begin position="70"/>
        <end position="261"/>
    </location>
</feature>
<dbReference type="SUPFAM" id="SSF161098">
    <property type="entry name" value="MetI-like"/>
    <property type="match status" value="1"/>
</dbReference>
<evidence type="ECO:0000256" key="7">
    <source>
        <dbReference type="RuleBase" id="RU363032"/>
    </source>
</evidence>
<dbReference type="PROSITE" id="PS50928">
    <property type="entry name" value="ABC_TM1"/>
    <property type="match status" value="1"/>
</dbReference>
<comment type="similarity">
    <text evidence="7">Belongs to the binding-protein-dependent transport system permease family.</text>
</comment>
<evidence type="ECO:0000256" key="1">
    <source>
        <dbReference type="ARBA" id="ARBA00004651"/>
    </source>
</evidence>
<dbReference type="EMBL" id="CP002696">
    <property type="protein sequence ID" value="AEE15772.1"/>
    <property type="molecule type" value="Genomic_DNA"/>
</dbReference>
<evidence type="ECO:0000256" key="4">
    <source>
        <dbReference type="ARBA" id="ARBA00022692"/>
    </source>
</evidence>
<dbReference type="RefSeq" id="WP_013757491.1">
    <property type="nucleotide sequence ID" value="NC_015500.1"/>
</dbReference>
<dbReference type="Gene3D" id="1.10.3720.10">
    <property type="entry name" value="MetI-like"/>
    <property type="match status" value="1"/>
</dbReference>
<dbReference type="KEGG" id="tbe:Trebr_0325"/>
<name>F4LMY6_TREBD</name>
<evidence type="ECO:0000313" key="10">
    <source>
        <dbReference type="Proteomes" id="UP000006546"/>
    </source>
</evidence>
<proteinExistence type="inferred from homology"/>
<dbReference type="OrthoDB" id="9771544at2"/>
<comment type="subcellular location">
    <subcellularLocation>
        <location evidence="1 7">Cell membrane</location>
        <topology evidence="1 7">Multi-pass membrane protein</topology>
    </subcellularLocation>
</comment>
<dbReference type="InterPro" id="IPR035906">
    <property type="entry name" value="MetI-like_sf"/>
</dbReference>
<dbReference type="STRING" id="906968.Trebr_0325"/>
<accession>F4LMY6</accession>
<dbReference type="PANTHER" id="PTHR43744:SF12">
    <property type="entry name" value="ABC TRANSPORTER PERMEASE PROTEIN MG189-RELATED"/>
    <property type="match status" value="1"/>
</dbReference>
<keyword evidence="6 7" id="KW-0472">Membrane</keyword>
<dbReference type="AlphaFoldDB" id="F4LMY6"/>
<dbReference type="CDD" id="cd06261">
    <property type="entry name" value="TM_PBP2"/>
    <property type="match status" value="1"/>
</dbReference>
<evidence type="ECO:0000256" key="6">
    <source>
        <dbReference type="ARBA" id="ARBA00023136"/>
    </source>
</evidence>
<dbReference type="Pfam" id="PF00528">
    <property type="entry name" value="BPD_transp_1"/>
    <property type="match status" value="1"/>
</dbReference>
<gene>
    <name evidence="9" type="ordered locus">Trebr_0325</name>
</gene>
<dbReference type="InterPro" id="IPR000515">
    <property type="entry name" value="MetI-like"/>
</dbReference>
<sequence>MKKKSLRNKWITAFLLITGIGQLFPLIWLFDFSVAKSGDLFGSHILVWPEVFQWQNYKTAWINGKIPYYLLNSVIVNVLTILLTTLFAVMLAYAFTRMKWKLRSLFFGCVTMGIMIPIHATLLPNYVIFNRLHIADSYLGLILPYVAFALPTATFIMTGFMQSIPKSLEEAAIIDGCTLWGVLFRIVFPMVRPAMVTVIIMTFISTWNEFIMAATYISNEALRTLPYAVYNFAGQYASNYAVQFAVMMLVALPSLLIYVFLSDKITKGVAEGALKG</sequence>
<evidence type="ECO:0000256" key="3">
    <source>
        <dbReference type="ARBA" id="ARBA00022475"/>
    </source>
</evidence>
<keyword evidence="10" id="KW-1185">Reference proteome</keyword>
<dbReference type="eggNOG" id="COG0395">
    <property type="taxonomic scope" value="Bacteria"/>
</dbReference>
<evidence type="ECO:0000256" key="5">
    <source>
        <dbReference type="ARBA" id="ARBA00022989"/>
    </source>
</evidence>
<dbReference type="Proteomes" id="UP000006546">
    <property type="component" value="Chromosome"/>
</dbReference>
<keyword evidence="4 7" id="KW-0812">Transmembrane</keyword>
<dbReference type="PANTHER" id="PTHR43744">
    <property type="entry name" value="ABC TRANSPORTER PERMEASE PROTEIN MG189-RELATED-RELATED"/>
    <property type="match status" value="1"/>
</dbReference>
<dbReference type="GO" id="GO:0005886">
    <property type="term" value="C:plasma membrane"/>
    <property type="evidence" value="ECO:0007669"/>
    <property type="project" value="UniProtKB-SubCell"/>
</dbReference>
<evidence type="ECO:0000256" key="2">
    <source>
        <dbReference type="ARBA" id="ARBA00022448"/>
    </source>
</evidence>
<feature type="transmembrane region" description="Helical" evidence="7">
    <location>
        <begin position="240"/>
        <end position="261"/>
    </location>
</feature>
<organism evidence="9 10">
    <name type="scientific">Treponema brennaborense (strain DSM 12168 / CIP 105900 / DD5/3)</name>
    <dbReference type="NCBI Taxonomy" id="906968"/>
    <lineage>
        <taxon>Bacteria</taxon>
        <taxon>Pseudomonadati</taxon>
        <taxon>Spirochaetota</taxon>
        <taxon>Spirochaetia</taxon>
        <taxon>Spirochaetales</taxon>
        <taxon>Treponemataceae</taxon>
        <taxon>Treponema</taxon>
    </lineage>
</organism>